<sequence length="708" mass="77354">AGVGDWIVTRQNERRLRAGTRDFVKNGDAWRVVERRESGALLVEHLEHRGRVLLPAGYVAGNVELLYATTAHRAQGTTVDACHALVSEEMGRENFYVTVSRARHGTVLYVATHELASVDEDEHVDALRFDADAYAAREILEHVVARESAERSATEQIAAAYGEAESLATLVPRYEHALDVATDGHYRQMVERVLPDLAEQVIADPAWPAVQRALRDAEADGWAAALLLQRAARAREMDSAVSLAQVLSWRLRHVIDHEHPVGALAAVPIDVERYRALLAVLAPDLAAEADRAYAKSTPAACLPGSAVREREYLRALHKMFGTVRVNRARNESGWPALLLALRRADDLGYEPQDVLAAALDRRALRAAPSMSQALALRIHRHVAAGTDRDSGDPRTAWVHIVQFLARLEHAGTDPASALSQALESADGGSDRCTLAALARRLRASAHAVDSVPLPAWLKPAPRVEDPAWQPYLDARTELVRRRIDALADTAASERPAWTAHLGAEPADPAERERWLRHLATLAAYRDQYQVQGDDPDHPLGPYPERGRTGHRAYWVAAASLLALRGRAAGGDDALGRLAADQYRTLSGDEQACIARELAGRLGSDWLGDPRDPAADADEAVYRDDLAALLVAHGRLHAPSTGESEPPSAHAARRTPSAKQRHDRRSTAVGRRLPTLDGPQSTEIVSRPRARVALPPPMPDQPRGPRPGR</sequence>
<dbReference type="Gene3D" id="2.30.30.940">
    <property type="match status" value="1"/>
</dbReference>
<evidence type="ECO:0000256" key="1">
    <source>
        <dbReference type="SAM" id="MobiDB-lite"/>
    </source>
</evidence>
<dbReference type="InterPro" id="IPR027417">
    <property type="entry name" value="P-loop_NTPase"/>
</dbReference>
<comment type="caution">
    <text evidence="2">The sequence shown here is derived from an EMBL/GenBank/DDBJ whole genome shotgun (WGS) entry which is preliminary data.</text>
</comment>
<accession>A0A8J7WVP6</accession>
<evidence type="ECO:0000313" key="2">
    <source>
        <dbReference type="EMBL" id="MBS2967019.1"/>
    </source>
</evidence>
<evidence type="ECO:0008006" key="4">
    <source>
        <dbReference type="Google" id="ProtNLM"/>
    </source>
</evidence>
<gene>
    <name evidence="2" type="ORF">KGA66_28555</name>
</gene>
<dbReference type="Proteomes" id="UP000677913">
    <property type="component" value="Unassembled WGS sequence"/>
</dbReference>
<feature type="region of interest" description="Disordered" evidence="1">
    <location>
        <begin position="636"/>
        <end position="708"/>
    </location>
</feature>
<feature type="compositionally biased region" description="Pro residues" evidence="1">
    <location>
        <begin position="693"/>
        <end position="708"/>
    </location>
</feature>
<name>A0A8J7WVP6_9ACTN</name>
<dbReference type="SUPFAM" id="SSF52540">
    <property type="entry name" value="P-loop containing nucleoside triphosphate hydrolases"/>
    <property type="match status" value="1"/>
</dbReference>
<proteinExistence type="predicted"/>
<feature type="non-terminal residue" evidence="2">
    <location>
        <position position="1"/>
    </location>
</feature>
<evidence type="ECO:0000313" key="3">
    <source>
        <dbReference type="Proteomes" id="UP000677913"/>
    </source>
</evidence>
<reference evidence="2" key="1">
    <citation type="submission" date="2021-04" db="EMBL/GenBank/DDBJ databases">
        <title>Genome based classification of Actinospica acidithermotolerans sp. nov., an actinobacterium isolated from an Indonesian hot spring.</title>
        <authorList>
            <person name="Kusuma A.B."/>
            <person name="Putra K.E."/>
            <person name="Nafisah S."/>
            <person name="Loh J."/>
            <person name="Nouioui I."/>
            <person name="Goodfellow M."/>
        </authorList>
    </citation>
    <scope>NUCLEOTIDE SEQUENCE</scope>
    <source>
        <strain evidence="2">DSM 45618</strain>
    </source>
</reference>
<dbReference type="EMBL" id="JAGSXH010000262">
    <property type="protein sequence ID" value="MBS2967019.1"/>
    <property type="molecule type" value="Genomic_DNA"/>
</dbReference>
<dbReference type="AlphaFoldDB" id="A0A8J7WVP6"/>
<dbReference type="CDD" id="cd18809">
    <property type="entry name" value="SF1_C_RecD"/>
    <property type="match status" value="1"/>
</dbReference>
<protein>
    <recommendedName>
        <fullName evidence="4">UvrD-like helicase C-terminal domain-containing protein</fullName>
    </recommendedName>
</protein>
<dbReference type="Gene3D" id="3.40.50.300">
    <property type="entry name" value="P-loop containing nucleotide triphosphate hydrolases"/>
    <property type="match status" value="1"/>
</dbReference>
<organism evidence="2 3">
    <name type="scientific">Actinocrinis puniceicyclus</name>
    <dbReference type="NCBI Taxonomy" id="977794"/>
    <lineage>
        <taxon>Bacteria</taxon>
        <taxon>Bacillati</taxon>
        <taxon>Actinomycetota</taxon>
        <taxon>Actinomycetes</taxon>
        <taxon>Catenulisporales</taxon>
        <taxon>Actinospicaceae</taxon>
        <taxon>Actinocrinis</taxon>
    </lineage>
</organism>
<keyword evidence="3" id="KW-1185">Reference proteome</keyword>